<comment type="similarity">
    <text evidence="1">Belongs to the GeBP family.</text>
</comment>
<accession>A0A6A3BGW5</accession>
<dbReference type="InterPro" id="IPR053932">
    <property type="entry name" value="GeBP-like_DBD"/>
</dbReference>
<dbReference type="Proteomes" id="UP000436088">
    <property type="component" value="Unassembled WGS sequence"/>
</dbReference>
<proteinExistence type="inferred from homology"/>
<dbReference type="Pfam" id="PF04504">
    <property type="entry name" value="GeBP-like_DBD"/>
    <property type="match status" value="1"/>
</dbReference>
<feature type="domain" description="Glabrous enhancer-binding protein-like DBD" evidence="3">
    <location>
        <begin position="85"/>
        <end position="164"/>
    </location>
</feature>
<reference evidence="4" key="1">
    <citation type="submission" date="2019-09" db="EMBL/GenBank/DDBJ databases">
        <title>Draft genome information of white flower Hibiscus syriacus.</title>
        <authorList>
            <person name="Kim Y.-M."/>
        </authorList>
    </citation>
    <scope>NUCLEOTIDE SEQUENCE [LARGE SCALE GENOMIC DNA]</scope>
    <source>
        <strain evidence="4">YM2019G1</strain>
    </source>
</reference>
<dbReference type="PANTHER" id="PTHR47481:SF30">
    <property type="entry name" value="CCHC-TYPE DOMAIN-CONTAINING PROTEIN"/>
    <property type="match status" value="1"/>
</dbReference>
<dbReference type="PANTHER" id="PTHR47481">
    <property type="match status" value="1"/>
</dbReference>
<dbReference type="AlphaFoldDB" id="A0A6A3BGW5"/>
<organism evidence="4 5">
    <name type="scientific">Hibiscus syriacus</name>
    <name type="common">Rose of Sharon</name>
    <dbReference type="NCBI Taxonomy" id="106335"/>
    <lineage>
        <taxon>Eukaryota</taxon>
        <taxon>Viridiplantae</taxon>
        <taxon>Streptophyta</taxon>
        <taxon>Embryophyta</taxon>
        <taxon>Tracheophyta</taxon>
        <taxon>Spermatophyta</taxon>
        <taxon>Magnoliopsida</taxon>
        <taxon>eudicotyledons</taxon>
        <taxon>Gunneridae</taxon>
        <taxon>Pentapetalae</taxon>
        <taxon>rosids</taxon>
        <taxon>malvids</taxon>
        <taxon>Malvales</taxon>
        <taxon>Malvaceae</taxon>
        <taxon>Malvoideae</taxon>
        <taxon>Hibiscus</taxon>
    </lineage>
</organism>
<evidence type="ECO:0000313" key="5">
    <source>
        <dbReference type="Proteomes" id="UP000436088"/>
    </source>
</evidence>
<dbReference type="Pfam" id="PF14223">
    <property type="entry name" value="Retrotran_gag_2"/>
    <property type="match status" value="1"/>
</dbReference>
<name>A0A6A3BGW5_HIBSY</name>
<evidence type="ECO:0000259" key="3">
    <source>
        <dbReference type="Pfam" id="PF04504"/>
    </source>
</evidence>
<sequence>MAPKRSNHIEEEEDDKERQTQKLRSNKPLSSLVRACSSKWPDETELDAKEAKRPKKKVVEEGNNTLTPAVEEVKKTGEDAKKQLFQRLFSEDDEIALLKGMLDYSAKRGADHCADMNAFYDFVKKSIHTGVTKARLMDKIIRLKKKFENNAGKGSGDVPVEFSSRDVRTCTNKEVNIVLDESNFLLWKQQKLLTGHSHRLEHLLTGKMTLPPKTVEDSAGVVVVNEEYEEYVAHDTALASWLLSTVSAHLLPQFVGAETTFVVWHMVLEFLVNQCTTIVMGLHYKLQSLRKGDDNMRVYLKHVKEVCDALSSRGNPVSSIELITNILKGLLIEYQPFMAILSTSREPSLLESVSSILIDVEAQLAGFNEQFDSMPLSANLARMKDTGSLYKSSKKTQLILSYIFCQGLIYKVLNMNE</sequence>
<comment type="caution">
    <text evidence="4">The sequence shown here is derived from an EMBL/GenBank/DDBJ whole genome shotgun (WGS) entry which is preliminary data.</text>
</comment>
<gene>
    <name evidence="4" type="ORF">F3Y22_tig00110174pilonHSYRG00232</name>
</gene>
<evidence type="ECO:0000313" key="4">
    <source>
        <dbReference type="EMBL" id="KAE8715385.1"/>
    </source>
</evidence>
<feature type="region of interest" description="Disordered" evidence="2">
    <location>
        <begin position="1"/>
        <end position="30"/>
    </location>
</feature>
<dbReference type="EMBL" id="VEPZ02000861">
    <property type="protein sequence ID" value="KAE8715385.1"/>
    <property type="molecule type" value="Genomic_DNA"/>
</dbReference>
<keyword evidence="5" id="KW-1185">Reference proteome</keyword>
<evidence type="ECO:0000256" key="2">
    <source>
        <dbReference type="SAM" id="MobiDB-lite"/>
    </source>
</evidence>
<evidence type="ECO:0000256" key="1">
    <source>
        <dbReference type="ARBA" id="ARBA00010820"/>
    </source>
</evidence>
<protein>
    <submittedName>
        <fullName evidence="4">Pectinesterase/pectinesterase inhibitor-like</fullName>
    </submittedName>
</protein>